<protein>
    <recommendedName>
        <fullName evidence="2">DUF746 domain-containing protein</fullName>
    </recommendedName>
</protein>
<evidence type="ECO:0000256" key="1">
    <source>
        <dbReference type="SAM" id="MobiDB-lite"/>
    </source>
</evidence>
<name>A0ABM6FCA2_9BURK</name>
<dbReference type="Pfam" id="PF05344">
    <property type="entry name" value="DUF746"/>
    <property type="match status" value="1"/>
</dbReference>
<feature type="compositionally biased region" description="Polar residues" evidence="1">
    <location>
        <begin position="1"/>
        <end position="18"/>
    </location>
</feature>
<accession>A0ABM6FCA2</accession>
<evidence type="ECO:0000259" key="2">
    <source>
        <dbReference type="Pfam" id="PF05344"/>
    </source>
</evidence>
<keyword evidence="4" id="KW-1185">Reference proteome</keyword>
<feature type="domain" description="DUF746" evidence="2">
    <location>
        <begin position="115"/>
        <end position="167"/>
    </location>
</feature>
<organism evidence="3 4">
    <name type="scientific">Cupriavidus malaysiensis</name>
    <dbReference type="NCBI Taxonomy" id="367825"/>
    <lineage>
        <taxon>Bacteria</taxon>
        <taxon>Pseudomonadati</taxon>
        <taxon>Pseudomonadota</taxon>
        <taxon>Betaproteobacteria</taxon>
        <taxon>Burkholderiales</taxon>
        <taxon>Burkholderiaceae</taxon>
        <taxon>Cupriavidus</taxon>
    </lineage>
</organism>
<dbReference type="Proteomes" id="UP000177515">
    <property type="component" value="Chromosome 2"/>
</dbReference>
<sequence length="222" mass="24268">MRQHSALRTCTGLASTAGAQPRPTSLMHVSSGNRNRGDAELAAYLEAAWQVLRSEAAIAPACPHCGADDAHACAPSGDELPQFRCRHCRRRFTRLSATPLARLRHVDRFAQIFPLLARSMSLAEAARQLEVKAETVAHWSTQIRQWLLMLDPSGQWERRVQLGVHYAVVPAGTPRRLEPRPAGCRCMLAGAGGEARPLPQDGELGLEGPLLLRVCPQCDSAR</sequence>
<reference evidence="3 4" key="1">
    <citation type="submission" date="2016-10" db="EMBL/GenBank/DDBJ databases">
        <title>Complete genome sequences of three Cupriavidus strains isolated from various Malaysian environments.</title>
        <authorList>
            <person name="Abdullah A.A.-A."/>
            <person name="Shafie N.A.H."/>
            <person name="Lau N.S."/>
        </authorList>
    </citation>
    <scope>NUCLEOTIDE SEQUENCE [LARGE SCALE GENOMIC DNA]</scope>
    <source>
        <strain evidence="3 4">USMAA1020</strain>
    </source>
</reference>
<proteinExistence type="predicted"/>
<evidence type="ECO:0000313" key="4">
    <source>
        <dbReference type="Proteomes" id="UP000177515"/>
    </source>
</evidence>
<dbReference type="EMBL" id="CP017755">
    <property type="protein sequence ID" value="AOZ09282.1"/>
    <property type="molecule type" value="Genomic_DNA"/>
</dbReference>
<feature type="region of interest" description="Disordered" evidence="1">
    <location>
        <begin position="1"/>
        <end position="32"/>
    </location>
</feature>
<gene>
    <name evidence="3" type="ORF">BKK80_26130</name>
</gene>
<dbReference type="InterPro" id="IPR008008">
    <property type="entry name" value="DUF746"/>
</dbReference>
<evidence type="ECO:0000313" key="3">
    <source>
        <dbReference type="EMBL" id="AOZ09282.1"/>
    </source>
</evidence>
<dbReference type="RefSeq" id="WP_071071889.1">
    <property type="nucleotide sequence ID" value="NZ_CP017755.1"/>
</dbReference>